<evidence type="ECO:0000313" key="5">
    <source>
        <dbReference type="Proteomes" id="UP000324022"/>
    </source>
</evidence>
<dbReference type="OrthoDB" id="411785at2759"/>
<dbReference type="GO" id="GO:0032259">
    <property type="term" value="P:methylation"/>
    <property type="evidence" value="ECO:0007669"/>
    <property type="project" value="UniProtKB-KW"/>
</dbReference>
<proteinExistence type="inferred from homology"/>
<dbReference type="GO" id="GO:0008168">
    <property type="term" value="F:methyltransferase activity"/>
    <property type="evidence" value="ECO:0007669"/>
    <property type="project" value="UniProtKB-KW"/>
</dbReference>
<protein>
    <recommendedName>
        <fullName evidence="6">Methyltransferase type 11 domain-containing protein</fullName>
    </recommendedName>
</protein>
<keyword evidence="5" id="KW-1185">Reference proteome</keyword>
<dbReference type="PANTHER" id="PTHR12176:SF84">
    <property type="entry name" value="METHYLTRANSFERASE DOMAIN-CONTAINING PROTEIN"/>
    <property type="match status" value="1"/>
</dbReference>
<gene>
    <name evidence="4" type="ORF">UTRI_02124_B</name>
</gene>
<dbReference type="EMBL" id="OOIN01000003">
    <property type="protein sequence ID" value="SPO22119.1"/>
    <property type="molecule type" value="Genomic_DNA"/>
</dbReference>
<comment type="similarity">
    <text evidence="1">Belongs to the methyltransferase superfamily.</text>
</comment>
<keyword evidence="2" id="KW-0489">Methyltransferase</keyword>
<sequence>MTGTSRPHKAPSAGLSYDDLAYSETRFTTDPREVCGFEWLSSSTSLVSLLPSSVLLRSPPIRVLHIGVGTSKLSLDLLRYWRQHSPADWKERAKQVVNVDFSPKSVAFQRNTERDFLQEIGEDGEEKLMQYHVLNLLDWSEVRTMLKAKGDEGGFDVVLDKSTTDSISTGEDVPFSSLAASKAAKYHPDLVELGRTSFEKQDQGVATTQILGVHLGAVVQKGGIWLCHSYSSHRWEDVMDQDARSAWPWKEMNKTPVPVESSDPNAPVLNHYIYTLHRV</sequence>
<organism evidence="4 5">
    <name type="scientific">Ustilago trichophora</name>
    <dbReference type="NCBI Taxonomy" id="86804"/>
    <lineage>
        <taxon>Eukaryota</taxon>
        <taxon>Fungi</taxon>
        <taxon>Dikarya</taxon>
        <taxon>Basidiomycota</taxon>
        <taxon>Ustilaginomycotina</taxon>
        <taxon>Ustilaginomycetes</taxon>
        <taxon>Ustilaginales</taxon>
        <taxon>Ustilaginaceae</taxon>
        <taxon>Ustilago</taxon>
    </lineage>
</organism>
<evidence type="ECO:0000256" key="3">
    <source>
        <dbReference type="ARBA" id="ARBA00022679"/>
    </source>
</evidence>
<name>A0A5C3DYE5_9BASI</name>
<evidence type="ECO:0000313" key="4">
    <source>
        <dbReference type="EMBL" id="SPO22119.1"/>
    </source>
</evidence>
<dbReference type="Proteomes" id="UP000324022">
    <property type="component" value="Unassembled WGS sequence"/>
</dbReference>
<evidence type="ECO:0008006" key="6">
    <source>
        <dbReference type="Google" id="ProtNLM"/>
    </source>
</evidence>
<dbReference type="InterPro" id="IPR051419">
    <property type="entry name" value="Lys/N-term_MeTrsfase_sf"/>
</dbReference>
<accession>A0A5C3DYE5</accession>
<evidence type="ECO:0000256" key="2">
    <source>
        <dbReference type="ARBA" id="ARBA00022603"/>
    </source>
</evidence>
<dbReference type="SUPFAM" id="SSF53335">
    <property type="entry name" value="S-adenosyl-L-methionine-dependent methyltransferases"/>
    <property type="match status" value="1"/>
</dbReference>
<dbReference type="AlphaFoldDB" id="A0A5C3DYE5"/>
<dbReference type="Gene3D" id="3.40.50.150">
    <property type="entry name" value="Vaccinia Virus protein VP39"/>
    <property type="match status" value="1"/>
</dbReference>
<dbReference type="PANTHER" id="PTHR12176">
    <property type="entry name" value="SAM-DEPENDENT METHYLTRANSFERASE SUPERFAMILY PROTEIN"/>
    <property type="match status" value="1"/>
</dbReference>
<reference evidence="4 5" key="1">
    <citation type="submission" date="2018-03" db="EMBL/GenBank/DDBJ databases">
        <authorList>
            <person name="Guldener U."/>
        </authorList>
    </citation>
    <scope>NUCLEOTIDE SEQUENCE [LARGE SCALE GENOMIC DNA]</scope>
    <source>
        <strain evidence="4 5">NBRC100155</strain>
    </source>
</reference>
<keyword evidence="3" id="KW-0808">Transferase</keyword>
<dbReference type="InterPro" id="IPR029063">
    <property type="entry name" value="SAM-dependent_MTases_sf"/>
</dbReference>
<evidence type="ECO:0000256" key="1">
    <source>
        <dbReference type="ARBA" id="ARBA00008361"/>
    </source>
</evidence>